<evidence type="ECO:0000313" key="3">
    <source>
        <dbReference type="Proteomes" id="UP000464674"/>
    </source>
</evidence>
<feature type="signal peptide" evidence="1">
    <location>
        <begin position="1"/>
        <end position="23"/>
    </location>
</feature>
<dbReference type="RefSeq" id="WP_159261636.1">
    <property type="nucleotide sequence ID" value="NZ_CP041348.1"/>
</dbReference>
<dbReference type="EMBL" id="CP041348">
    <property type="protein sequence ID" value="QHC35181.1"/>
    <property type="molecule type" value="Genomic_DNA"/>
</dbReference>
<evidence type="ECO:0000256" key="1">
    <source>
        <dbReference type="SAM" id="SignalP"/>
    </source>
</evidence>
<protein>
    <recommendedName>
        <fullName evidence="4">EF-hand domain-containing protein</fullName>
    </recommendedName>
</protein>
<evidence type="ECO:0000313" key="2">
    <source>
        <dbReference type="EMBL" id="QHC35181.1"/>
    </source>
</evidence>
<organism evidence="2 3">
    <name type="scientific">Komagataeibacter xylinus</name>
    <name type="common">Gluconacetobacter xylinus</name>
    <dbReference type="NCBI Taxonomy" id="28448"/>
    <lineage>
        <taxon>Bacteria</taxon>
        <taxon>Pseudomonadati</taxon>
        <taxon>Pseudomonadota</taxon>
        <taxon>Alphaproteobacteria</taxon>
        <taxon>Acetobacterales</taxon>
        <taxon>Acetobacteraceae</taxon>
        <taxon>Komagataeibacter</taxon>
    </lineage>
</organism>
<dbReference type="Proteomes" id="UP000464674">
    <property type="component" value="Chromosome"/>
</dbReference>
<keyword evidence="1" id="KW-0732">Signal</keyword>
<accession>A0A857FLV4</accession>
<reference evidence="2 3" key="1">
    <citation type="journal article" date="2020" name="Carbohydr. Polym.">
        <title>Characterization and optimization of production of bacterial cellulose from strain CGMCC 17276 based on whole-genome analysis.</title>
        <authorList>
            <person name="Lu T."/>
            <person name="Gao H."/>
            <person name="Liao B."/>
            <person name="Wu J."/>
            <person name="Zhang W."/>
            <person name="Huang J."/>
            <person name="Liu M."/>
            <person name="Huang J."/>
            <person name="Chang Z."/>
            <person name="Jin M."/>
            <person name="Yi Z."/>
            <person name="Jiang D."/>
        </authorList>
    </citation>
    <scope>NUCLEOTIDE SEQUENCE [LARGE SCALE GENOMIC DNA]</scope>
    <source>
        <strain evidence="2 3">CGMCC 17276</strain>
    </source>
</reference>
<dbReference type="OrthoDB" id="7282047at2"/>
<proteinExistence type="predicted"/>
<name>A0A857FLV4_KOMXY</name>
<gene>
    <name evidence="2" type="ORF">FMA36_06380</name>
</gene>
<feature type="chain" id="PRO_5032993524" description="EF-hand domain-containing protein" evidence="1">
    <location>
        <begin position="24"/>
        <end position="183"/>
    </location>
</feature>
<dbReference type="AlphaFoldDB" id="A0A857FLV4"/>
<evidence type="ECO:0008006" key="4">
    <source>
        <dbReference type="Google" id="ProtNLM"/>
    </source>
</evidence>
<sequence length="183" mass="20212">MNRAWHALFMVIVLLALTASASAHQLDEYLQATTLNLARDHVSLRLRLTPGVDVASGIIRQMDRNGDGSLSAAEQQSYAAHIIRTLSLSLNGRRGRLLVDAMTFPSLSEIRAGTGIIDLQLKLRRDPCMGNNRLLYHNRGADPETAWLVNCLMPQDPAIHIIRQQRSADQSSYVLDFSVGPPS</sequence>